<dbReference type="Proteomes" id="UP000321570">
    <property type="component" value="Unassembled WGS sequence"/>
</dbReference>
<dbReference type="EMBL" id="CABIJS010000666">
    <property type="protein sequence ID" value="VUZ54785.1"/>
    <property type="molecule type" value="Genomic_DNA"/>
</dbReference>
<accession>A0A564Z5I8</accession>
<evidence type="ECO:0000256" key="1">
    <source>
        <dbReference type="SAM" id="Phobius"/>
    </source>
</evidence>
<gene>
    <name evidence="2" type="ORF">WMSIL1_LOCUS12893</name>
</gene>
<evidence type="ECO:0000313" key="3">
    <source>
        <dbReference type="Proteomes" id="UP000321570"/>
    </source>
</evidence>
<name>A0A564Z5I8_HYMDI</name>
<evidence type="ECO:0000313" key="2">
    <source>
        <dbReference type="EMBL" id="VUZ54785.1"/>
    </source>
</evidence>
<keyword evidence="1" id="KW-0472">Membrane</keyword>
<protein>
    <submittedName>
        <fullName evidence="2">Uncharacterized protein</fullName>
    </submittedName>
</protein>
<keyword evidence="1" id="KW-1133">Transmembrane helix</keyword>
<feature type="transmembrane region" description="Helical" evidence="1">
    <location>
        <begin position="67"/>
        <end position="86"/>
    </location>
</feature>
<keyword evidence="3" id="KW-1185">Reference proteome</keyword>
<sequence>MLQTYISVNRSADFGEIFPTIFEKSTRQNQDVCRIFIPLNFLITSTNPVGVYEVRSTSLHPLKPPPVLLVLLTVTTTILTNMQIILTRKFHQRILRTYHPGSLTNLVYRQILPVVSLTSLHLAPTAQIQVH</sequence>
<dbReference type="AlphaFoldDB" id="A0A564Z5I8"/>
<keyword evidence="1" id="KW-0812">Transmembrane</keyword>
<organism evidence="2 3">
    <name type="scientific">Hymenolepis diminuta</name>
    <name type="common">Rat tapeworm</name>
    <dbReference type="NCBI Taxonomy" id="6216"/>
    <lineage>
        <taxon>Eukaryota</taxon>
        <taxon>Metazoa</taxon>
        <taxon>Spiralia</taxon>
        <taxon>Lophotrochozoa</taxon>
        <taxon>Platyhelminthes</taxon>
        <taxon>Cestoda</taxon>
        <taxon>Eucestoda</taxon>
        <taxon>Cyclophyllidea</taxon>
        <taxon>Hymenolepididae</taxon>
        <taxon>Hymenolepis</taxon>
    </lineage>
</organism>
<reference evidence="2 3" key="1">
    <citation type="submission" date="2019-07" db="EMBL/GenBank/DDBJ databases">
        <authorList>
            <person name="Jastrzebski P J."/>
            <person name="Paukszto L."/>
            <person name="Jastrzebski P J."/>
        </authorList>
    </citation>
    <scope>NUCLEOTIDE SEQUENCE [LARGE SCALE GENOMIC DNA]</scope>
    <source>
        <strain evidence="2 3">WMS-il1</strain>
    </source>
</reference>
<proteinExistence type="predicted"/>